<feature type="domain" description="Aip3p/Bud6 N-terminal" evidence="2">
    <location>
        <begin position="61"/>
        <end position="159"/>
    </location>
</feature>
<dbReference type="InterPro" id="IPR056279">
    <property type="entry name" value="Aip3p_Bud6_N"/>
</dbReference>
<dbReference type="Proteomes" id="UP001163850">
    <property type="component" value="Unassembled WGS sequence"/>
</dbReference>
<evidence type="ECO:0000256" key="1">
    <source>
        <dbReference type="SAM" id="MobiDB-lite"/>
    </source>
</evidence>
<comment type="caution">
    <text evidence="3">The sequence shown here is derived from an EMBL/GenBank/DDBJ whole genome shotgun (WGS) entry which is preliminary data.</text>
</comment>
<accession>A0AA38PV88</accession>
<sequence>MSTLTNIEIQKATAERTAEIPFTCSNPITISNSSQSNGQQSSSSSRSTRSGNLDIACGRISLLVSIKQLLESLTQWSIQKVDEARVSDVYVRLGNDFNAAVAAFGAFDIDMSAGRLAQCPGACLAEDANPENLELYLPAVRQIITGLLQGLRNKQSTYQRIASSSDRQESRSSKSHRKQLSRSTVDSERDSTSRRSAAITLSQRRHTSSSQAADSEASFVGGFFTSIAETPSIQDLNDLPNPNDNRRPASSDYPTTGSPLPQPVSPPPPAPSVPANVNQYSLMDKLVSPHPSVIVVEPASPDPERNDNQQSQTSGFPPLPPPPPESPPLDALQAPAMASSLAALKKSDALERRASKRFPTYNISKMTGAVGRDRLVRNNSNMSPLAVSSALTPGELAKELASRGDEMLGELMDFVEGKKLKMTGGAEEAERVCQKRNDMTLKAMFTGSSAVEISPMGGGNAILSGPDV</sequence>
<reference evidence="3" key="1">
    <citation type="submission" date="2022-08" db="EMBL/GenBank/DDBJ databases">
        <authorList>
            <consortium name="DOE Joint Genome Institute"/>
            <person name="Min B."/>
            <person name="Riley R."/>
            <person name="Sierra-Patev S."/>
            <person name="Naranjo-Ortiz M."/>
            <person name="Looney B."/>
            <person name="Konkel Z."/>
            <person name="Slot J.C."/>
            <person name="Sakamoto Y."/>
            <person name="Steenwyk J.L."/>
            <person name="Rokas A."/>
            <person name="Carro J."/>
            <person name="Camarero S."/>
            <person name="Ferreira P."/>
            <person name="Molpeceres G."/>
            <person name="Ruiz-Duenas F.J."/>
            <person name="Serrano A."/>
            <person name="Henrissat B."/>
            <person name="Drula E."/>
            <person name="Hughes K.W."/>
            <person name="Mata J.L."/>
            <person name="Ishikawa N.K."/>
            <person name="Vargas-Isla R."/>
            <person name="Ushijima S."/>
            <person name="Smith C.A."/>
            <person name="Ahrendt S."/>
            <person name="Andreopoulos W."/>
            <person name="He G."/>
            <person name="Labutti K."/>
            <person name="Lipzen A."/>
            <person name="Ng V."/>
            <person name="Sandor L."/>
            <person name="Barry K."/>
            <person name="Martinez A.T."/>
            <person name="Xiao Y."/>
            <person name="Gibbons J.G."/>
            <person name="Terashima K."/>
            <person name="Hibbett D.S."/>
            <person name="Grigoriev I.V."/>
        </authorList>
    </citation>
    <scope>NUCLEOTIDE SEQUENCE</scope>
    <source>
        <strain evidence="3">TFB7829</strain>
    </source>
</reference>
<evidence type="ECO:0000313" key="3">
    <source>
        <dbReference type="EMBL" id="KAJ3982311.1"/>
    </source>
</evidence>
<protein>
    <recommendedName>
        <fullName evidence="2">Aip3p/Bud6 N-terminal domain-containing protein</fullName>
    </recommendedName>
</protein>
<dbReference type="GO" id="GO:0051286">
    <property type="term" value="C:cell tip"/>
    <property type="evidence" value="ECO:0007669"/>
    <property type="project" value="TreeGrafter"/>
</dbReference>
<dbReference type="Pfam" id="PF23153">
    <property type="entry name" value="Aip3p_Bud6_N"/>
    <property type="match status" value="1"/>
</dbReference>
<name>A0AA38PV88_9AGAR</name>
<organism evidence="3 4">
    <name type="scientific">Lentinula detonsa</name>
    <dbReference type="NCBI Taxonomy" id="2804962"/>
    <lineage>
        <taxon>Eukaryota</taxon>
        <taxon>Fungi</taxon>
        <taxon>Dikarya</taxon>
        <taxon>Basidiomycota</taxon>
        <taxon>Agaricomycotina</taxon>
        <taxon>Agaricomycetes</taxon>
        <taxon>Agaricomycetidae</taxon>
        <taxon>Agaricales</taxon>
        <taxon>Marasmiineae</taxon>
        <taxon>Omphalotaceae</taxon>
        <taxon>Lentinula</taxon>
    </lineage>
</organism>
<feature type="region of interest" description="Disordered" evidence="1">
    <location>
        <begin position="158"/>
        <end position="215"/>
    </location>
</feature>
<proteinExistence type="predicted"/>
<feature type="region of interest" description="Disordered" evidence="1">
    <location>
        <begin position="231"/>
        <end position="276"/>
    </location>
</feature>
<dbReference type="PANTHER" id="PTHR22741:SF10">
    <property type="entry name" value="COILED-COIL DOMAIN-CONTAINING PROTEIN CG32809"/>
    <property type="match status" value="1"/>
</dbReference>
<dbReference type="EMBL" id="MU802067">
    <property type="protein sequence ID" value="KAJ3982311.1"/>
    <property type="molecule type" value="Genomic_DNA"/>
</dbReference>
<feature type="region of interest" description="Disordered" evidence="1">
    <location>
        <begin position="294"/>
        <end position="331"/>
    </location>
</feature>
<dbReference type="GO" id="GO:0030010">
    <property type="term" value="P:establishment of cell polarity"/>
    <property type="evidence" value="ECO:0007669"/>
    <property type="project" value="TreeGrafter"/>
</dbReference>
<dbReference type="GO" id="GO:0005737">
    <property type="term" value="C:cytoplasm"/>
    <property type="evidence" value="ECO:0007669"/>
    <property type="project" value="TreeGrafter"/>
</dbReference>
<feature type="compositionally biased region" description="Pro residues" evidence="1">
    <location>
        <begin position="260"/>
        <end position="272"/>
    </location>
</feature>
<feature type="region of interest" description="Disordered" evidence="1">
    <location>
        <begin position="29"/>
        <end position="50"/>
    </location>
</feature>
<evidence type="ECO:0000259" key="2">
    <source>
        <dbReference type="Pfam" id="PF23153"/>
    </source>
</evidence>
<gene>
    <name evidence="3" type="ORF">F5890DRAFT_1555999</name>
</gene>
<dbReference type="InterPro" id="IPR051825">
    <property type="entry name" value="SRCIN1"/>
</dbReference>
<dbReference type="PANTHER" id="PTHR22741">
    <property type="entry name" value="P140CAP/SNIP-RELATED"/>
    <property type="match status" value="1"/>
</dbReference>
<dbReference type="AlphaFoldDB" id="A0AA38PV88"/>
<evidence type="ECO:0000313" key="4">
    <source>
        <dbReference type="Proteomes" id="UP001163850"/>
    </source>
</evidence>
<feature type="compositionally biased region" description="Pro residues" evidence="1">
    <location>
        <begin position="317"/>
        <end position="327"/>
    </location>
</feature>